<dbReference type="InterPro" id="IPR006660">
    <property type="entry name" value="Arsenate_reductase-like"/>
</dbReference>
<evidence type="ECO:0000313" key="1">
    <source>
        <dbReference type="EMBL" id="SVA97753.1"/>
    </source>
</evidence>
<evidence type="ECO:0008006" key="2">
    <source>
        <dbReference type="Google" id="ProtNLM"/>
    </source>
</evidence>
<protein>
    <recommendedName>
        <fullName evidence="2">Arsenate reductase</fullName>
    </recommendedName>
</protein>
<sequence length="99" mass="11213">VRIAEELGVEFEEVNYIKSPPDAEALRAIIAKLEDPPTALVRRDSKFKKLELGEDDVATEDQVVDILVKHKQLLQRPLIVTKDTAIIGRPKDRVRELLS</sequence>
<name>A0A382A9V7_9ZZZZ</name>
<dbReference type="PROSITE" id="PS51353">
    <property type="entry name" value="ARSC"/>
    <property type="match status" value="1"/>
</dbReference>
<proteinExistence type="predicted"/>
<feature type="non-terminal residue" evidence="1">
    <location>
        <position position="1"/>
    </location>
</feature>
<dbReference type="Pfam" id="PF03960">
    <property type="entry name" value="ArsC"/>
    <property type="match status" value="1"/>
</dbReference>
<dbReference type="EMBL" id="UINC01024334">
    <property type="protein sequence ID" value="SVA97753.1"/>
    <property type="molecule type" value="Genomic_DNA"/>
</dbReference>
<dbReference type="Gene3D" id="3.40.30.10">
    <property type="entry name" value="Glutaredoxin"/>
    <property type="match status" value="1"/>
</dbReference>
<dbReference type="AlphaFoldDB" id="A0A382A9V7"/>
<reference evidence="1" key="1">
    <citation type="submission" date="2018-05" db="EMBL/GenBank/DDBJ databases">
        <authorList>
            <person name="Lanie J.A."/>
            <person name="Ng W.-L."/>
            <person name="Kazmierczak K.M."/>
            <person name="Andrzejewski T.M."/>
            <person name="Davidsen T.M."/>
            <person name="Wayne K.J."/>
            <person name="Tettelin H."/>
            <person name="Glass J.I."/>
            <person name="Rusch D."/>
            <person name="Podicherti R."/>
            <person name="Tsui H.-C.T."/>
            <person name="Winkler M.E."/>
        </authorList>
    </citation>
    <scope>NUCLEOTIDE SEQUENCE</scope>
</reference>
<dbReference type="PANTHER" id="PTHR30041">
    <property type="entry name" value="ARSENATE REDUCTASE"/>
    <property type="match status" value="1"/>
</dbReference>
<dbReference type="InterPro" id="IPR036249">
    <property type="entry name" value="Thioredoxin-like_sf"/>
</dbReference>
<organism evidence="1">
    <name type="scientific">marine metagenome</name>
    <dbReference type="NCBI Taxonomy" id="408172"/>
    <lineage>
        <taxon>unclassified sequences</taxon>
        <taxon>metagenomes</taxon>
        <taxon>ecological metagenomes</taxon>
    </lineage>
</organism>
<gene>
    <name evidence="1" type="ORF">METZ01_LOCUS150607</name>
</gene>
<dbReference type="PANTHER" id="PTHR30041:SF4">
    <property type="entry name" value="ARSENATE REDUCTASE"/>
    <property type="match status" value="1"/>
</dbReference>
<dbReference type="SUPFAM" id="SSF52833">
    <property type="entry name" value="Thioredoxin-like"/>
    <property type="match status" value="1"/>
</dbReference>
<accession>A0A382A9V7</accession>